<gene>
    <name evidence="8" type="ORF">HKW66_Vig0141570</name>
</gene>
<accession>A0A8T0KCQ4</accession>
<evidence type="ECO:0000256" key="3">
    <source>
        <dbReference type="ARBA" id="ARBA00022473"/>
    </source>
</evidence>
<dbReference type="EMBL" id="JABFOF010000005">
    <property type="protein sequence ID" value="KAG2397607.1"/>
    <property type="molecule type" value="Genomic_DNA"/>
</dbReference>
<dbReference type="GO" id="GO:0010052">
    <property type="term" value="P:guard cell differentiation"/>
    <property type="evidence" value="ECO:0007669"/>
    <property type="project" value="UniProtKB-UniRule"/>
</dbReference>
<evidence type="ECO:0000313" key="9">
    <source>
        <dbReference type="Proteomes" id="UP000743370"/>
    </source>
</evidence>
<dbReference type="AlphaFoldDB" id="A0A8T0KCQ4"/>
<feature type="chain" id="PRO_5035959552" description="Epidermal patterning factor-like protein" evidence="7">
    <location>
        <begin position="30"/>
        <end position="108"/>
    </location>
</feature>
<comment type="similarity">
    <text evidence="2 7">Belongs to the plant cysteine rich small secretory peptide family. Epidermal patterning factor subfamily.</text>
</comment>
<evidence type="ECO:0000256" key="6">
    <source>
        <dbReference type="ARBA" id="ARBA00023157"/>
    </source>
</evidence>
<dbReference type="PANTHER" id="PTHR33109:SF4">
    <property type="entry name" value="EPIDERMAL PATTERNING FACTOR-LIKE PROTEIN 6"/>
    <property type="match status" value="1"/>
</dbReference>
<evidence type="ECO:0000256" key="7">
    <source>
        <dbReference type="RuleBase" id="RU367102"/>
    </source>
</evidence>
<proteinExistence type="inferred from homology"/>
<keyword evidence="5 7" id="KW-0732">Signal</keyword>
<protein>
    <recommendedName>
        <fullName evidence="7">Epidermal patterning factor-like protein</fullName>
    </recommendedName>
</protein>
<dbReference type="PANTHER" id="PTHR33109">
    <property type="entry name" value="EPIDERMAL PATTERNING FACTOR-LIKE PROTEIN 4"/>
    <property type="match status" value="1"/>
</dbReference>
<comment type="subcellular location">
    <subcellularLocation>
        <location evidence="1 7">Secreted</location>
    </subcellularLocation>
</comment>
<reference evidence="8 9" key="1">
    <citation type="submission" date="2020-05" db="EMBL/GenBank/DDBJ databases">
        <title>Vigna angularis (adzuki bean) Var. LongXiaoDou No. 4 denovo assembly.</title>
        <authorList>
            <person name="Xiang H."/>
        </authorList>
    </citation>
    <scope>NUCLEOTIDE SEQUENCE [LARGE SCALE GENOMIC DNA]</scope>
    <source>
        <tissue evidence="8">Leaf</tissue>
    </source>
</reference>
<evidence type="ECO:0000256" key="2">
    <source>
        <dbReference type="ARBA" id="ARBA00008127"/>
    </source>
</evidence>
<dbReference type="Pfam" id="PF17181">
    <property type="entry name" value="EPF"/>
    <property type="match status" value="1"/>
</dbReference>
<name>A0A8T0KCQ4_PHAAN</name>
<dbReference type="Proteomes" id="UP000743370">
    <property type="component" value="Unassembled WGS sequence"/>
</dbReference>
<feature type="signal peptide" evidence="7">
    <location>
        <begin position="1"/>
        <end position="29"/>
    </location>
</feature>
<dbReference type="GO" id="GO:0005576">
    <property type="term" value="C:extracellular region"/>
    <property type="evidence" value="ECO:0007669"/>
    <property type="project" value="UniProtKB-SubCell"/>
</dbReference>
<keyword evidence="6" id="KW-1015">Disulfide bond</keyword>
<keyword evidence="3 7" id="KW-0217">Developmental protein</keyword>
<keyword evidence="4 7" id="KW-0964">Secreted</keyword>
<dbReference type="InterPro" id="IPR039455">
    <property type="entry name" value="EPFL"/>
</dbReference>
<comment type="caution">
    <text evidence="8">The sequence shown here is derived from an EMBL/GenBank/DDBJ whole genome shotgun (WGS) entry which is preliminary data.</text>
</comment>
<evidence type="ECO:0000256" key="1">
    <source>
        <dbReference type="ARBA" id="ARBA00004613"/>
    </source>
</evidence>
<evidence type="ECO:0000256" key="4">
    <source>
        <dbReference type="ARBA" id="ARBA00022525"/>
    </source>
</evidence>
<evidence type="ECO:0000256" key="5">
    <source>
        <dbReference type="ARBA" id="ARBA00022729"/>
    </source>
</evidence>
<comment type="function">
    <text evidence="7">Controls stomatal patterning.</text>
</comment>
<organism evidence="8 9">
    <name type="scientific">Phaseolus angularis</name>
    <name type="common">Azuki bean</name>
    <name type="synonym">Vigna angularis</name>
    <dbReference type="NCBI Taxonomy" id="3914"/>
    <lineage>
        <taxon>Eukaryota</taxon>
        <taxon>Viridiplantae</taxon>
        <taxon>Streptophyta</taxon>
        <taxon>Embryophyta</taxon>
        <taxon>Tracheophyta</taxon>
        <taxon>Spermatophyta</taxon>
        <taxon>Magnoliopsida</taxon>
        <taxon>eudicotyledons</taxon>
        <taxon>Gunneridae</taxon>
        <taxon>Pentapetalae</taxon>
        <taxon>rosids</taxon>
        <taxon>fabids</taxon>
        <taxon>Fabales</taxon>
        <taxon>Fabaceae</taxon>
        <taxon>Papilionoideae</taxon>
        <taxon>50 kb inversion clade</taxon>
        <taxon>NPAAA clade</taxon>
        <taxon>indigoferoid/millettioid clade</taxon>
        <taxon>Phaseoleae</taxon>
        <taxon>Vigna</taxon>
    </lineage>
</organism>
<evidence type="ECO:0000313" key="8">
    <source>
        <dbReference type="EMBL" id="KAG2397607.1"/>
    </source>
</evidence>
<sequence>MDTTVNQTRLCSKVLLLILFYTLIFNSSAASTKDSEIEESLVSSTGRPKMVIGSRPPTCFLRCENCTPCKPIVVPLPPVLTQTDSASEHSEPKPEVWKCMCDGKLYNL</sequence>